<proteinExistence type="predicted"/>
<gene>
    <name evidence="1" type="ordered locus">trd_1328</name>
</gene>
<dbReference type="HOGENOM" id="CLU_3158833_0_0_0"/>
<dbReference type="Proteomes" id="UP000000447">
    <property type="component" value="Chromosome"/>
</dbReference>
<dbReference type="AlphaFoldDB" id="B9L2C6"/>
<dbReference type="EMBL" id="CP001275">
    <property type="protein sequence ID" value="ACM05888.1"/>
    <property type="molecule type" value="Genomic_DNA"/>
</dbReference>
<evidence type="ECO:0000313" key="1">
    <source>
        <dbReference type="EMBL" id="ACM05888.1"/>
    </source>
</evidence>
<dbReference type="KEGG" id="tro:trd_1328"/>
<accession>B9L2C6</accession>
<protein>
    <submittedName>
        <fullName evidence="1">Uncharacterized protein</fullName>
    </submittedName>
</protein>
<reference evidence="1 2" key="1">
    <citation type="journal article" date="2009" name="PLoS ONE">
        <title>Complete genome sequence of the aerobic CO-oxidizing thermophile Thermomicrobium roseum.</title>
        <authorList>
            <person name="Wu D."/>
            <person name="Raymond J."/>
            <person name="Wu M."/>
            <person name="Chatterji S."/>
            <person name="Ren Q."/>
            <person name="Graham J.E."/>
            <person name="Bryant D.A."/>
            <person name="Robb F."/>
            <person name="Colman A."/>
            <person name="Tallon L.J."/>
            <person name="Badger J.H."/>
            <person name="Madupu R."/>
            <person name="Ward N.L."/>
            <person name="Eisen J.A."/>
        </authorList>
    </citation>
    <scope>NUCLEOTIDE SEQUENCE [LARGE SCALE GENOMIC DNA]</scope>
    <source>
        <strain evidence="2">ATCC 27502 / DSM 5159 / P-2</strain>
    </source>
</reference>
<dbReference type="STRING" id="309801.trd_1328"/>
<keyword evidence="2" id="KW-1185">Reference proteome</keyword>
<organism evidence="1 2">
    <name type="scientific">Thermomicrobium roseum (strain ATCC 27502 / DSM 5159 / P-2)</name>
    <dbReference type="NCBI Taxonomy" id="309801"/>
    <lineage>
        <taxon>Bacteria</taxon>
        <taxon>Pseudomonadati</taxon>
        <taxon>Thermomicrobiota</taxon>
        <taxon>Thermomicrobia</taxon>
        <taxon>Thermomicrobiales</taxon>
        <taxon>Thermomicrobiaceae</taxon>
        <taxon>Thermomicrobium</taxon>
    </lineage>
</organism>
<sequence length="48" mass="5220">MLLFGPCRNDDLGLVRPVRPSPSLTLESRLLATARSISYGCLESVEEG</sequence>
<name>B9L2C6_THERP</name>
<evidence type="ECO:0000313" key="2">
    <source>
        <dbReference type="Proteomes" id="UP000000447"/>
    </source>
</evidence>